<organism evidence="1 2">
    <name type="scientific">Cedratvirus A11</name>
    <dbReference type="NCBI Taxonomy" id="1903266"/>
    <lineage>
        <taxon>Viruses</taxon>
        <taxon>Pithoviruses</taxon>
        <taxon>Orthocedratvirinae</taxon>
        <taxon>Alphacedratvirus</taxon>
        <taxon>Alphacedratvirus aljazairmassiliense</taxon>
    </lineage>
</organism>
<dbReference type="KEGG" id="vg:30523043"/>
<dbReference type="Proteomes" id="UP000201465">
    <property type="component" value="Segment"/>
</dbReference>
<accession>A0A1M7XU16</accession>
<dbReference type="EMBL" id="LT671577">
    <property type="protein sequence ID" value="SHO33169.1"/>
    <property type="molecule type" value="Genomic_DNA"/>
</dbReference>
<dbReference type="GeneID" id="30523043"/>
<sequence length="208" mass="24651">MLQVYSTILSLHEEPKDMYRVCSLFMNILSDKSFWKERHQREGLPFVEHNLSHLRTYYLTREFVGKEVVLSCHLSELPFFPSFAQGEEYYPRAIKFRKEKVPESINRMILHRCVYFYSSDRILANYVSKKASIDRMITSSEKALGVKDYKHPSLDVSVKLYRTEFGNYYFYLYIDLDDEEGGRVEVPVESTLVDIEEALSFYLQMVKD</sequence>
<reference evidence="1 2" key="1">
    <citation type="submission" date="2016-11" db="EMBL/GenBank/DDBJ databases">
        <authorList>
            <consortium name="Urmite Genomes"/>
        </authorList>
    </citation>
    <scope>NUCLEOTIDE SEQUENCE [LARGE SCALE GENOMIC DNA]</scope>
    <source>
        <strain evidence="1 2">A11</strain>
    </source>
</reference>
<evidence type="ECO:0000313" key="1">
    <source>
        <dbReference type="EMBL" id="SHO33169.1"/>
    </source>
</evidence>
<name>A0A1M7XU16_9VIRU</name>
<dbReference type="RefSeq" id="YP_009329041.1">
    <property type="nucleotide sequence ID" value="NC_032108.1"/>
</dbReference>
<protein>
    <submittedName>
        <fullName evidence="1">Uncharacterized protein</fullName>
    </submittedName>
</protein>
<evidence type="ECO:0000313" key="2">
    <source>
        <dbReference type="Proteomes" id="UP000201465"/>
    </source>
</evidence>
<gene>
    <name evidence="1" type="ORF">BQ3484_101</name>
</gene>
<proteinExistence type="predicted"/>
<keyword evidence="2" id="KW-1185">Reference proteome</keyword>